<gene>
    <name evidence="12" type="ORF">B0A52_06445</name>
</gene>
<dbReference type="Pfam" id="PF01266">
    <property type="entry name" value="DAO"/>
    <property type="match status" value="1"/>
</dbReference>
<name>A0A438N243_EXOME</name>
<dbReference type="VEuPathDB" id="FungiDB:PV10_06165"/>
<evidence type="ECO:0000256" key="5">
    <source>
        <dbReference type="ARBA" id="ARBA00022827"/>
    </source>
</evidence>
<keyword evidence="5" id="KW-0274">FAD</keyword>
<dbReference type="Gene3D" id="3.30.9.10">
    <property type="entry name" value="D-Amino Acid Oxidase, subunit A, domain 2"/>
    <property type="match status" value="1"/>
</dbReference>
<keyword evidence="6" id="KW-0560">Oxidoreductase</keyword>
<evidence type="ECO:0000256" key="7">
    <source>
        <dbReference type="ARBA" id="ARBA00023140"/>
    </source>
</evidence>
<dbReference type="EC" id="1.4.3.3" evidence="8"/>
<dbReference type="GO" id="GO:0005782">
    <property type="term" value="C:peroxisomal matrix"/>
    <property type="evidence" value="ECO:0007669"/>
    <property type="project" value="UniProtKB-SubCell"/>
</dbReference>
<dbReference type="InterPro" id="IPR021858">
    <property type="entry name" value="Fun_TF"/>
</dbReference>
<feature type="domain" description="FAD dependent oxidoreductase" evidence="11">
    <location>
        <begin position="6"/>
        <end position="350"/>
    </location>
</feature>
<evidence type="ECO:0000256" key="8">
    <source>
        <dbReference type="ARBA" id="ARBA00039101"/>
    </source>
</evidence>
<dbReference type="GO" id="GO:0071949">
    <property type="term" value="F:FAD binding"/>
    <property type="evidence" value="ECO:0007669"/>
    <property type="project" value="InterPro"/>
</dbReference>
<reference evidence="12 13" key="1">
    <citation type="submission" date="2017-03" db="EMBL/GenBank/DDBJ databases">
        <title>Genomes of endolithic fungi from Antarctica.</title>
        <authorList>
            <person name="Coleine C."/>
            <person name="Masonjones S."/>
            <person name="Stajich J.E."/>
        </authorList>
    </citation>
    <scope>NUCLEOTIDE SEQUENCE [LARGE SCALE GENOMIC DNA]</scope>
    <source>
        <strain evidence="12 13">CCFEE 6314</strain>
    </source>
</reference>
<dbReference type="GO" id="GO:0003884">
    <property type="term" value="F:D-amino-acid oxidase activity"/>
    <property type="evidence" value="ECO:0007669"/>
    <property type="project" value="UniProtKB-EC"/>
</dbReference>
<evidence type="ECO:0000256" key="4">
    <source>
        <dbReference type="ARBA" id="ARBA00022630"/>
    </source>
</evidence>
<dbReference type="PANTHER" id="PTHR11530">
    <property type="entry name" value="D-AMINO ACID OXIDASE"/>
    <property type="match status" value="1"/>
</dbReference>
<comment type="cofactor">
    <cofactor evidence="1">
        <name>FAD</name>
        <dbReference type="ChEBI" id="CHEBI:57692"/>
    </cofactor>
</comment>
<dbReference type="SUPFAM" id="SSF54373">
    <property type="entry name" value="FAD-linked reductases, C-terminal domain"/>
    <property type="match status" value="1"/>
</dbReference>
<dbReference type="InterPro" id="IPR023209">
    <property type="entry name" value="DAO"/>
</dbReference>
<keyword evidence="7" id="KW-0576">Peroxisome</keyword>
<dbReference type="VEuPathDB" id="FungiDB:PV10_06166"/>
<dbReference type="FunFam" id="3.30.9.10:FF:000018">
    <property type="entry name" value="D-amino acid oxidase, putative"/>
    <property type="match status" value="1"/>
</dbReference>
<organism evidence="12 13">
    <name type="scientific">Exophiala mesophila</name>
    <name type="common">Black yeast-like fungus</name>
    <dbReference type="NCBI Taxonomy" id="212818"/>
    <lineage>
        <taxon>Eukaryota</taxon>
        <taxon>Fungi</taxon>
        <taxon>Dikarya</taxon>
        <taxon>Ascomycota</taxon>
        <taxon>Pezizomycotina</taxon>
        <taxon>Eurotiomycetes</taxon>
        <taxon>Chaetothyriomycetidae</taxon>
        <taxon>Chaetothyriales</taxon>
        <taxon>Herpotrichiellaceae</taxon>
        <taxon>Exophiala</taxon>
    </lineage>
</organism>
<dbReference type="Proteomes" id="UP000288859">
    <property type="component" value="Unassembled WGS sequence"/>
</dbReference>
<dbReference type="EMBL" id="NAJM01000027">
    <property type="protein sequence ID" value="RVX69800.1"/>
    <property type="molecule type" value="Genomic_DNA"/>
</dbReference>
<keyword evidence="4" id="KW-0285">Flavoprotein</keyword>
<comment type="caution">
    <text evidence="12">The sequence shown here is derived from an EMBL/GenBank/DDBJ whole genome shotgun (WGS) entry which is preliminary data.</text>
</comment>
<evidence type="ECO:0000256" key="10">
    <source>
        <dbReference type="SAM" id="MobiDB-lite"/>
    </source>
</evidence>
<comment type="similarity">
    <text evidence="3">Belongs to the DAMOX/DASOX family.</text>
</comment>
<evidence type="ECO:0000313" key="12">
    <source>
        <dbReference type="EMBL" id="RVX69800.1"/>
    </source>
</evidence>
<dbReference type="SUPFAM" id="SSF51971">
    <property type="entry name" value="Nucleotide-binding domain"/>
    <property type="match status" value="1"/>
</dbReference>
<evidence type="ECO:0000256" key="1">
    <source>
        <dbReference type="ARBA" id="ARBA00001974"/>
    </source>
</evidence>
<feature type="compositionally biased region" description="Polar residues" evidence="10">
    <location>
        <begin position="507"/>
        <end position="518"/>
    </location>
</feature>
<dbReference type="Gene3D" id="3.40.50.720">
    <property type="entry name" value="NAD(P)-binding Rossmann-like Domain"/>
    <property type="match status" value="1"/>
</dbReference>
<dbReference type="CDD" id="cd12148">
    <property type="entry name" value="fungal_TF_MHR"/>
    <property type="match status" value="1"/>
</dbReference>
<evidence type="ECO:0000256" key="9">
    <source>
        <dbReference type="ARBA" id="ARBA00049547"/>
    </source>
</evidence>
<dbReference type="AlphaFoldDB" id="A0A438N243"/>
<sequence>MAEKNVVVVGAGVAGLTTALLLSRKPGYKIVVAAKHMPGDYDIEYASPWAGANYMPVSIRGTAAAEWDKNTWGPLEDLAQNHPEAGVHFQDCEIHSRAKDVGSATANWFAELLSPSPWFKDVLPNFRAIPKESLRPGIDHATVFTSVCINTAIYLPWLVSQCLKNGVVFKRAVFNHISEAASPSIHPSNKVNLVINCTGLMACRLGGVEDKSVVPARGQIVIVRNDAGKMLDISGTDDGDDEACYIMTRAAGGGTILGGSYQKGNWESQVDPNLAIRIMKRAVELCPSLTGGKGIEHLDVIRHGVGLRPVREGGTRIEKEKIGGVWVVHNYGAGGAGYQSSYGCAQAAVALVEEVFEVRARLRAWRDTDKAEGAWEGHLSSNNEVWRLVEVRSPSVTWPLLEVKHSSTLEVKERIHLDGQKCGGFALNLVWKGFDAPTSPQALASNLTASNCNDTKSSRGFKFVKGQMRRKRKPKDSTPALHSSSPPGDSGRHPQNMHRSPYRSYYPPQSTDLDNDIPLSSITDEMEFISSDYADGLKQEVYQAAKVHTLSNDENDLSWLAASDSTNTVPSPDLTPSPFLDQVDESNCISIDEVDLFQRKTHTTTIGSNALDRHHLSTKDYEEDGNDELPFFLSPSIHFQNLSVRYDPVIAMYDKDFCIFPLTMDCNTNPFRVCVNQLGRSEFLLHAIMAVASQHLAKQTNRADLRLQVQSHRSTALHLFARALCHTDPYLLLDTLLIFISLDLTQSALGSWGVHLDGARKILDAANALESCRSSVRVRAQVAFFVWWDVTLAFIAREPLRLPLTYLDTLIECNDEAACSYFVLNGCSIELVRAMAQLANLAATYEKTKQMEWTIFDRTPVDQIIADVQKLANKDDSLIGNTRSLQDDPRAIRDRFHCIEAWRNAILLYTCRVFSREQDPPDLWTITQRAHVILDHARCISKRSFIQKQVLLPVFLAGAEVEHDEDRSFIQNYCRYWSITARFHMFETTRILLEDIWKDMKHSTRDKYWWGTKVKSNHARKPGGENDQLVTQILLG</sequence>
<evidence type="ECO:0000256" key="6">
    <source>
        <dbReference type="ARBA" id="ARBA00023002"/>
    </source>
</evidence>
<dbReference type="OrthoDB" id="409956at2759"/>
<dbReference type="InterPro" id="IPR006181">
    <property type="entry name" value="D-amino_acid_oxidase_CS"/>
</dbReference>
<evidence type="ECO:0000256" key="2">
    <source>
        <dbReference type="ARBA" id="ARBA00004253"/>
    </source>
</evidence>
<feature type="region of interest" description="Disordered" evidence="10">
    <location>
        <begin position="458"/>
        <end position="518"/>
    </location>
</feature>
<evidence type="ECO:0000313" key="13">
    <source>
        <dbReference type="Proteomes" id="UP000288859"/>
    </source>
</evidence>
<evidence type="ECO:0000256" key="3">
    <source>
        <dbReference type="ARBA" id="ARBA00006730"/>
    </source>
</evidence>
<dbReference type="Pfam" id="PF11951">
    <property type="entry name" value="Fungal_trans_2"/>
    <property type="match status" value="1"/>
</dbReference>
<dbReference type="InterPro" id="IPR006076">
    <property type="entry name" value="FAD-dep_OxRdtase"/>
</dbReference>
<dbReference type="PROSITE" id="PS00677">
    <property type="entry name" value="DAO"/>
    <property type="match status" value="1"/>
</dbReference>
<proteinExistence type="inferred from homology"/>
<dbReference type="GO" id="GO:0019478">
    <property type="term" value="P:D-amino acid catabolic process"/>
    <property type="evidence" value="ECO:0007669"/>
    <property type="project" value="TreeGrafter"/>
</dbReference>
<comment type="catalytic activity">
    <reaction evidence="9">
        <text>a D-alpha-amino acid + O2 + H2O = a 2-oxocarboxylate + H2O2 + NH4(+)</text>
        <dbReference type="Rhea" id="RHEA:21816"/>
        <dbReference type="ChEBI" id="CHEBI:15377"/>
        <dbReference type="ChEBI" id="CHEBI:15379"/>
        <dbReference type="ChEBI" id="CHEBI:16240"/>
        <dbReference type="ChEBI" id="CHEBI:28938"/>
        <dbReference type="ChEBI" id="CHEBI:35179"/>
        <dbReference type="ChEBI" id="CHEBI:59871"/>
        <dbReference type="EC" id="1.4.3.3"/>
    </reaction>
    <physiologicalReaction direction="left-to-right" evidence="9">
        <dbReference type="Rhea" id="RHEA:21817"/>
    </physiologicalReaction>
</comment>
<protein>
    <recommendedName>
        <fullName evidence="8">D-amino-acid oxidase</fullName>
        <ecNumber evidence="8">1.4.3.3</ecNumber>
    </recommendedName>
</protein>
<evidence type="ECO:0000259" key="11">
    <source>
        <dbReference type="Pfam" id="PF01266"/>
    </source>
</evidence>
<comment type="subcellular location">
    <subcellularLocation>
        <location evidence="2">Peroxisome matrix</location>
    </subcellularLocation>
</comment>
<accession>A0A438N243</accession>
<dbReference type="PANTHER" id="PTHR11530:SF16">
    <property type="entry name" value="D-AMINO ACID OXIDASE (AFU_ORTHOLOGUE AFUA_5G11290)"/>
    <property type="match status" value="1"/>
</dbReference>